<name>A0A2H6KKH0_9APIC</name>
<keyword evidence="1" id="KW-0175">Coiled coil</keyword>
<dbReference type="GeneID" id="39877247"/>
<dbReference type="OrthoDB" id="367012at2759"/>
<dbReference type="Proteomes" id="UP000236319">
    <property type="component" value="Unassembled WGS sequence"/>
</dbReference>
<evidence type="ECO:0000313" key="2">
    <source>
        <dbReference type="EMBL" id="GBE63477.1"/>
    </source>
</evidence>
<evidence type="ECO:0000313" key="3">
    <source>
        <dbReference type="Proteomes" id="UP000236319"/>
    </source>
</evidence>
<dbReference type="RefSeq" id="XP_028869720.1">
    <property type="nucleotide sequence ID" value="XM_029013887.1"/>
</dbReference>
<protein>
    <submittedName>
        <fullName evidence="2">Uncharacterized protein</fullName>
    </submittedName>
</protein>
<dbReference type="EMBL" id="BDSA01000055">
    <property type="protein sequence ID" value="GBE63477.1"/>
    <property type="molecule type" value="Genomic_DNA"/>
</dbReference>
<reference evidence="2 3" key="1">
    <citation type="journal article" date="2017" name="BMC Genomics">
        <title>Whole-genome assembly of Babesia ovata and comparative genomics between closely related pathogens.</title>
        <authorList>
            <person name="Yamagishi J."/>
            <person name="Asada M."/>
            <person name="Hakimi H."/>
            <person name="Tanaka T.Q."/>
            <person name="Sugimoto C."/>
            <person name="Kawazu S."/>
        </authorList>
    </citation>
    <scope>NUCLEOTIDE SEQUENCE [LARGE SCALE GENOMIC DNA]</scope>
    <source>
        <strain evidence="2 3">Miyake</strain>
    </source>
</reference>
<accession>A0A2H6KKH0</accession>
<evidence type="ECO:0000256" key="1">
    <source>
        <dbReference type="SAM" id="Coils"/>
    </source>
</evidence>
<proteinExistence type="predicted"/>
<feature type="coiled-coil region" evidence="1">
    <location>
        <begin position="170"/>
        <end position="201"/>
    </location>
</feature>
<sequence length="371" mass="42484">MSFLHGVLGTVKNDESVKKYDGYIKLSNINDGLDNVLSTLRSKIGAGRDGLSESVTKVKEWLGNYNDEVEKKTKAVTQGLSALIGVDNEYYKSVEGKASKPLQEQLEGWKNIIPRIFDEVVTIETKHINMLDSKLHDKLMHETKPIKEAIKMLSKSAEQKKFVDQIRLVDETLEKQEKDVKNRIDEESKELKLKLVNQRDRLLAEIKEEFPKVEKMLEHEFHKIGKIVKSLEKIEKEQFKDIKEALKAVNNFMDTDFYRNHTYVIKGFIYDIKTALCDVDRENEKAGADRGKSKLHQDVLALQQQVNQIGEQLKGKDEELTAWNAAGAEAVKLAKQKCDEIVKKLDGQRHGNDDNGERARCLYSLESRCFC</sequence>
<organism evidence="2 3">
    <name type="scientific">Babesia ovata</name>
    <dbReference type="NCBI Taxonomy" id="189622"/>
    <lineage>
        <taxon>Eukaryota</taxon>
        <taxon>Sar</taxon>
        <taxon>Alveolata</taxon>
        <taxon>Apicomplexa</taxon>
        <taxon>Aconoidasida</taxon>
        <taxon>Piroplasmida</taxon>
        <taxon>Babesiidae</taxon>
        <taxon>Babesia</taxon>
    </lineage>
</organism>
<dbReference type="AlphaFoldDB" id="A0A2H6KKH0"/>
<keyword evidence="3" id="KW-1185">Reference proteome</keyword>
<gene>
    <name evidence="2" type="ORF">BOVATA_049700</name>
</gene>
<comment type="caution">
    <text evidence="2">The sequence shown here is derived from an EMBL/GenBank/DDBJ whole genome shotgun (WGS) entry which is preliminary data.</text>
</comment>
<dbReference type="VEuPathDB" id="PiroplasmaDB:BOVATA_049700"/>